<evidence type="ECO:0000259" key="1">
    <source>
        <dbReference type="Pfam" id="PF01425"/>
    </source>
</evidence>
<dbReference type="InterPro" id="IPR020556">
    <property type="entry name" value="Amidase_CS"/>
</dbReference>
<protein>
    <submittedName>
        <fullName evidence="2">Amidase</fullName>
    </submittedName>
</protein>
<gene>
    <name evidence="2" type="primary">gatA</name>
    <name evidence="2" type="ORF">GCM10011509_00540</name>
</gene>
<dbReference type="InterPro" id="IPR000120">
    <property type="entry name" value="Amidase"/>
</dbReference>
<dbReference type="InterPro" id="IPR023631">
    <property type="entry name" value="Amidase_dom"/>
</dbReference>
<dbReference type="PROSITE" id="PS00571">
    <property type="entry name" value="AMIDASES"/>
    <property type="match status" value="1"/>
</dbReference>
<dbReference type="PANTHER" id="PTHR11895:SF173">
    <property type="entry name" value="GLUTAMYL-TRNA AMIDOTRANSFERASE SUBUNIT A"/>
    <property type="match status" value="1"/>
</dbReference>
<evidence type="ECO:0000313" key="2">
    <source>
        <dbReference type="EMBL" id="GGK56057.1"/>
    </source>
</evidence>
<dbReference type="SUPFAM" id="SSF75304">
    <property type="entry name" value="Amidase signature (AS) enzymes"/>
    <property type="match status" value="1"/>
</dbReference>
<proteinExistence type="predicted"/>
<name>A0ABQ2F2M4_9MICO</name>
<organism evidence="2 3">
    <name type="scientific">Ornithinimicrobium pekingense</name>
    <dbReference type="NCBI Taxonomy" id="384677"/>
    <lineage>
        <taxon>Bacteria</taxon>
        <taxon>Bacillati</taxon>
        <taxon>Actinomycetota</taxon>
        <taxon>Actinomycetes</taxon>
        <taxon>Micrococcales</taxon>
        <taxon>Ornithinimicrobiaceae</taxon>
        <taxon>Ornithinimicrobium</taxon>
    </lineage>
</organism>
<dbReference type="Gene3D" id="3.90.1300.10">
    <property type="entry name" value="Amidase signature (AS) domain"/>
    <property type="match status" value="1"/>
</dbReference>
<dbReference type="Pfam" id="PF01425">
    <property type="entry name" value="Amidase"/>
    <property type="match status" value="1"/>
</dbReference>
<dbReference type="Proteomes" id="UP000662111">
    <property type="component" value="Unassembled WGS sequence"/>
</dbReference>
<feature type="domain" description="Amidase" evidence="1">
    <location>
        <begin position="42"/>
        <end position="463"/>
    </location>
</feature>
<accession>A0ABQ2F2M4</accession>
<reference evidence="3" key="1">
    <citation type="journal article" date="2019" name="Int. J. Syst. Evol. Microbiol.">
        <title>The Global Catalogue of Microorganisms (GCM) 10K type strain sequencing project: providing services to taxonomists for standard genome sequencing and annotation.</title>
        <authorList>
            <consortium name="The Broad Institute Genomics Platform"/>
            <consortium name="The Broad Institute Genome Sequencing Center for Infectious Disease"/>
            <person name="Wu L."/>
            <person name="Ma J."/>
        </authorList>
    </citation>
    <scope>NUCLEOTIDE SEQUENCE [LARGE SCALE GENOMIC DNA]</scope>
    <source>
        <strain evidence="3">CGMCC 1.5362</strain>
    </source>
</reference>
<sequence length="472" mass="49020">MGHRARHASWARGQRPVTAATTATATDLAAGFRAGALSPVDVARAALERMEQREPVVNAMWVRDPADQVLARAAESARRWEQGRPHGPLDGVPVTLKENVARAGVPMPAGSAAVDPVVPTVDSPAAARVDAAGMVVLGSTVMPDWGMLSSGVSSRHGITRSPLDARWTTGGSSSGAGASVAAGYAPLAVGTDIGGSIRLPGTWLGLSTLKPSAGRIPLHAPYLGRAAGPMAATAADCAALMSVLSGPDPVDWTSLPAQELDWGSVGIGVDVAGLRVGVWTQAGYGVEPGPEVVAATRAVADLLADAGAEVVEVRPWLTQDLLDGVNRFWQARSWADFARLSPQRQELVLPFIAEWVRAASGLSGTEVVDAYHAFGQVQTRTVAAWEAAGLDLMVSPVAPCAAFPAEQPMPYPDGGRGMWHINFTMPWNMTGQPAGTVAAGAMPDGRPVGVQVVGRAFDDVGVLRAMGWLEGR</sequence>
<comment type="caution">
    <text evidence="2">The sequence shown here is derived from an EMBL/GenBank/DDBJ whole genome shotgun (WGS) entry which is preliminary data.</text>
</comment>
<dbReference type="EMBL" id="BMLB01000001">
    <property type="protein sequence ID" value="GGK56057.1"/>
    <property type="molecule type" value="Genomic_DNA"/>
</dbReference>
<dbReference type="NCBIfam" id="NF005450">
    <property type="entry name" value="PRK07042.1"/>
    <property type="match status" value="1"/>
</dbReference>
<keyword evidence="3" id="KW-1185">Reference proteome</keyword>
<dbReference type="PANTHER" id="PTHR11895">
    <property type="entry name" value="TRANSAMIDASE"/>
    <property type="match status" value="1"/>
</dbReference>
<evidence type="ECO:0000313" key="3">
    <source>
        <dbReference type="Proteomes" id="UP000662111"/>
    </source>
</evidence>
<dbReference type="InterPro" id="IPR036928">
    <property type="entry name" value="AS_sf"/>
</dbReference>